<protein>
    <submittedName>
        <fullName evidence="9">WD domain-containing protein</fullName>
    </submittedName>
</protein>
<dbReference type="InterPro" id="IPR036047">
    <property type="entry name" value="F-box-like_dom_sf"/>
</dbReference>
<feature type="repeat" description="WD" evidence="6">
    <location>
        <begin position="1007"/>
        <end position="1048"/>
    </location>
</feature>
<feature type="repeat" description="WD" evidence="6">
    <location>
        <begin position="1138"/>
        <end position="1162"/>
    </location>
</feature>
<dbReference type="Pfam" id="PF00400">
    <property type="entry name" value="WD40"/>
    <property type="match status" value="6"/>
</dbReference>
<feature type="compositionally biased region" description="Polar residues" evidence="7">
    <location>
        <begin position="330"/>
        <end position="341"/>
    </location>
</feature>
<feature type="repeat" description="WD" evidence="6">
    <location>
        <begin position="1180"/>
        <end position="1202"/>
    </location>
</feature>
<feature type="repeat" description="WD" evidence="6">
    <location>
        <begin position="1203"/>
        <end position="1242"/>
    </location>
</feature>
<dbReference type="PRINTS" id="PR00320">
    <property type="entry name" value="GPROTEINBRPT"/>
</dbReference>
<dbReference type="PROSITE" id="PS50181">
    <property type="entry name" value="FBOX"/>
    <property type="match status" value="1"/>
</dbReference>
<reference evidence="9" key="1">
    <citation type="journal article" date="2021" name="Mol. Plant Microbe Interact.">
        <title>Complete Genome Sequence of the Plant-Pathogenic Fungus Colletotrichum lupini.</title>
        <authorList>
            <person name="Baroncelli R."/>
            <person name="Pensec F."/>
            <person name="Da Lio D."/>
            <person name="Boufleur T."/>
            <person name="Vicente I."/>
            <person name="Sarrocco S."/>
            <person name="Picot A."/>
            <person name="Baraldi E."/>
            <person name="Sukno S."/>
            <person name="Thon M."/>
            <person name="Le Floch G."/>
        </authorList>
    </citation>
    <scope>NUCLEOTIDE SEQUENCE</scope>
    <source>
        <strain evidence="9">IMI 504893</strain>
    </source>
</reference>
<dbReference type="InterPro" id="IPR019775">
    <property type="entry name" value="WD40_repeat_CS"/>
</dbReference>
<keyword evidence="10" id="KW-1185">Reference proteome</keyword>
<dbReference type="GeneID" id="73338708"/>
<accession>A0A9Q8WCZ7</accession>
<comment type="similarity">
    <text evidence="2">Belongs to the WD repeat MET30/SCONB/SCON-2 family.</text>
</comment>
<dbReference type="Gene3D" id="1.20.1280.50">
    <property type="match status" value="1"/>
</dbReference>
<feature type="repeat" description="WD" evidence="6">
    <location>
        <begin position="968"/>
        <end position="1007"/>
    </location>
</feature>
<dbReference type="GO" id="GO:1990756">
    <property type="term" value="F:ubiquitin-like ligase-substrate adaptor activity"/>
    <property type="evidence" value="ECO:0007669"/>
    <property type="project" value="UniProtKB-ARBA"/>
</dbReference>
<dbReference type="AlphaFoldDB" id="A0A9Q8WCZ7"/>
<feature type="domain" description="F-box" evidence="8">
    <location>
        <begin position="714"/>
        <end position="760"/>
    </location>
</feature>
<feature type="repeat" description="WD" evidence="6">
    <location>
        <begin position="888"/>
        <end position="927"/>
    </location>
</feature>
<dbReference type="PANTHER" id="PTHR19872:SF9">
    <property type="entry name" value="UBIQUITIN-BINDING SDF UBIQUITIN LIGASE COMPLEX SUBUNIT"/>
    <property type="match status" value="1"/>
</dbReference>
<dbReference type="InterPro" id="IPR001810">
    <property type="entry name" value="F-box_dom"/>
</dbReference>
<keyword evidence="3 6" id="KW-0853">WD repeat</keyword>
<evidence type="ECO:0000313" key="9">
    <source>
        <dbReference type="EMBL" id="UQC79208.1"/>
    </source>
</evidence>
<feature type="compositionally biased region" description="Basic and acidic residues" evidence="7">
    <location>
        <begin position="563"/>
        <end position="578"/>
    </location>
</feature>
<dbReference type="PANTHER" id="PTHR19872">
    <property type="entry name" value="UBIQUITIN LIGASE SPECIFICITY FACTOR/HREP PROTEIN"/>
    <property type="match status" value="1"/>
</dbReference>
<feature type="compositionally biased region" description="Polar residues" evidence="7">
    <location>
        <begin position="507"/>
        <end position="518"/>
    </location>
</feature>
<dbReference type="CDD" id="cd00200">
    <property type="entry name" value="WD40"/>
    <property type="match status" value="1"/>
</dbReference>
<keyword evidence="5" id="KW-0833">Ubl conjugation pathway</keyword>
<evidence type="ECO:0000256" key="5">
    <source>
        <dbReference type="ARBA" id="ARBA00022786"/>
    </source>
</evidence>
<feature type="region of interest" description="Disordered" evidence="7">
    <location>
        <begin position="254"/>
        <end position="306"/>
    </location>
</feature>
<feature type="compositionally biased region" description="Low complexity" evidence="7">
    <location>
        <begin position="192"/>
        <end position="208"/>
    </location>
</feature>
<organism evidence="9 10">
    <name type="scientific">Colletotrichum lupini</name>
    <dbReference type="NCBI Taxonomy" id="145971"/>
    <lineage>
        <taxon>Eukaryota</taxon>
        <taxon>Fungi</taxon>
        <taxon>Dikarya</taxon>
        <taxon>Ascomycota</taxon>
        <taxon>Pezizomycotina</taxon>
        <taxon>Sordariomycetes</taxon>
        <taxon>Hypocreomycetidae</taxon>
        <taxon>Glomerellales</taxon>
        <taxon>Glomerellaceae</taxon>
        <taxon>Colletotrichum</taxon>
        <taxon>Colletotrichum acutatum species complex</taxon>
    </lineage>
</organism>
<evidence type="ECO:0000256" key="6">
    <source>
        <dbReference type="PROSITE-ProRule" id="PRU00221"/>
    </source>
</evidence>
<feature type="region of interest" description="Disordered" evidence="7">
    <location>
        <begin position="8"/>
        <end position="52"/>
    </location>
</feature>
<dbReference type="SMART" id="SM00320">
    <property type="entry name" value="WD40"/>
    <property type="match status" value="7"/>
</dbReference>
<dbReference type="InterPro" id="IPR015943">
    <property type="entry name" value="WD40/YVTN_repeat-like_dom_sf"/>
</dbReference>
<evidence type="ECO:0000256" key="4">
    <source>
        <dbReference type="ARBA" id="ARBA00022737"/>
    </source>
</evidence>
<dbReference type="InterPro" id="IPR036322">
    <property type="entry name" value="WD40_repeat_dom_sf"/>
</dbReference>
<dbReference type="CDD" id="cd22147">
    <property type="entry name" value="F-box_SpPof1-like"/>
    <property type="match status" value="1"/>
</dbReference>
<keyword evidence="4" id="KW-0677">Repeat</keyword>
<dbReference type="FunFam" id="1.20.1280.50:FF:000016">
    <property type="entry name" value="E3 ubiquitin ligase complex SCF subunit sconB"/>
    <property type="match status" value="1"/>
</dbReference>
<feature type="compositionally biased region" description="Polar residues" evidence="7">
    <location>
        <begin position="470"/>
        <end position="484"/>
    </location>
</feature>
<dbReference type="GO" id="GO:0031146">
    <property type="term" value="P:SCF-dependent proteasomal ubiquitin-dependent protein catabolic process"/>
    <property type="evidence" value="ECO:0007669"/>
    <property type="project" value="UniProtKB-ARBA"/>
</dbReference>
<evidence type="ECO:0000256" key="7">
    <source>
        <dbReference type="SAM" id="MobiDB-lite"/>
    </source>
</evidence>
<dbReference type="InterPro" id="IPR051075">
    <property type="entry name" value="SCF_subunit_WD-repeat"/>
</dbReference>
<feature type="compositionally biased region" description="Polar residues" evidence="7">
    <location>
        <begin position="254"/>
        <end position="267"/>
    </location>
</feature>
<name>A0A9Q8WCZ7_9PEZI</name>
<sequence>MLLAQLREVHRGLSPPQSNQSAIGGKCSETRPLPPSHHQRQPSAKEGSQSHYLSKGYNGYSKVASTSYCSTTAGNPSDNAIFAPKHSNPPLWCWLRLRLCQPTASARLQLNQHQQRISKPTVQITAIEIERTRERQEHQTFYSTDAPFESAAIKNTPIPSYYEQTFATYTIYIVLRISLDPASDEPRPHPPTTSHTTSITTPTPSKATTVHCDHDTFLPSSLLQLRSPRLNLVAPLPLLFVAIGQQDLTLSSLRRQTNPSQSAGQQGREQKKKASRRLPPLRADHSTPPPPADESPGAQPAKPASSLNTNARARLRQTALELRALCANSIRNDTPQNQSESVPADRPGHPSWAAAQRTYTQTPHTLFPPKKIHANPLPVPVTPGLSPQSSYPKSTFPWLARHRQVLSPHQHPKRPSATTVTLSLPPRVTHCTAVFLIVHLPYRRPRHQQTQPNGFRLAPDDLTPFTPTVLTSTVPDPRSLNLNLNMGLDHNLDTNNSSPSHRHDELASTSPSSDYFKNTPTFTATADVNSTPLSSSTSHHNHNHTLAPNAAAAANDVTTVNHPSRDNCDRRRPDEGEVSKFPANMPTQLVGQTVTPFLREHIPGIYAPIGKPDVQNENNNSLIQKRDPTNSKFCYRHRPDAKCRRAADESKMVLIQSELDKLPSADQQAITHVWSLFSAAPAKHRDLMLQGIITQCCFPQLSTVSREVHEQLKIDFMAALPTEISYKVLGYLDTVSLCKAAQVSRRWRDLADDDVVWHRMCEQHIDRKCTKCGFGLPLLERKRLRDWNKQKELAEARSLQQDAAVQEVEEVEKTPTASSPNANKKRELVVLDDSRKRACLSDPGEPMAPKAGADKERERLIRPWKSVYRDRFRVGFNWKYGRCHIKTFKGHDNGVTCLQFDDEILATGSYDAKIKIWNIETGEEIRTLSGHTMGIRTLKFVGNKLFSGSLDHTVKVWNWQTGDCISTLRGHSEGVITVDFDGKYLASGSIDKSIKIFNFDSKETFCLRGHEDWVNHVRLDPGSQTLFSASDDCTVRLWDLRNKTCIKTFEGHMGQVQQILLMPEDFEPDEEALAGDGADNVSVHSGSGRSTTPTAFANVASILGSSFGGGDSGSPPEDDRTSFGCAFNSDPTRQLPPRYMLTAGLDNTVKVWNIHTGKCLRTMFGHVEGIWGLVGDTLRIVTGANDSMVKVWEPKSGKCERTFTGHSGPVTCVGLTDSRMASGSEDGEVRLYSFEAEAPLLEECGTPA</sequence>
<dbReference type="Pfam" id="PF12937">
    <property type="entry name" value="F-box-like"/>
    <property type="match status" value="1"/>
</dbReference>
<dbReference type="PROSITE" id="PS50294">
    <property type="entry name" value="WD_REPEATS_REGION"/>
    <property type="match status" value="3"/>
</dbReference>
<comment type="pathway">
    <text evidence="1">Protein modification; protein ubiquitination.</text>
</comment>
<feature type="region of interest" description="Disordered" evidence="7">
    <location>
        <begin position="554"/>
        <end position="582"/>
    </location>
</feature>
<feature type="region of interest" description="Disordered" evidence="7">
    <location>
        <begin position="330"/>
        <end position="351"/>
    </location>
</feature>
<dbReference type="SUPFAM" id="SSF81383">
    <property type="entry name" value="F-box domain"/>
    <property type="match status" value="1"/>
</dbReference>
<dbReference type="PROSITE" id="PS50082">
    <property type="entry name" value="WD_REPEATS_2"/>
    <property type="match status" value="7"/>
</dbReference>
<dbReference type="Gene3D" id="2.130.10.10">
    <property type="entry name" value="YVTN repeat-like/Quinoprotein amine dehydrogenase"/>
    <property type="match status" value="2"/>
</dbReference>
<evidence type="ECO:0000259" key="8">
    <source>
        <dbReference type="PROSITE" id="PS50181"/>
    </source>
</evidence>
<dbReference type="RefSeq" id="XP_049140841.1">
    <property type="nucleotide sequence ID" value="XM_049283698.1"/>
</dbReference>
<dbReference type="InterPro" id="IPR001680">
    <property type="entry name" value="WD40_rpt"/>
</dbReference>
<proteinExistence type="inferred from homology"/>
<dbReference type="SUPFAM" id="SSF50978">
    <property type="entry name" value="WD40 repeat-like"/>
    <property type="match status" value="1"/>
</dbReference>
<dbReference type="GO" id="GO:0019005">
    <property type="term" value="C:SCF ubiquitin ligase complex"/>
    <property type="evidence" value="ECO:0007669"/>
    <property type="project" value="UniProtKB-ARBA"/>
</dbReference>
<evidence type="ECO:0000256" key="3">
    <source>
        <dbReference type="ARBA" id="ARBA00022574"/>
    </source>
</evidence>
<feature type="region of interest" description="Disordered" evidence="7">
    <location>
        <begin position="470"/>
        <end position="518"/>
    </location>
</feature>
<evidence type="ECO:0000256" key="2">
    <source>
        <dbReference type="ARBA" id="ARBA00007968"/>
    </source>
</evidence>
<dbReference type="Proteomes" id="UP000830671">
    <property type="component" value="Chromosome 2"/>
</dbReference>
<evidence type="ECO:0000313" key="10">
    <source>
        <dbReference type="Proteomes" id="UP000830671"/>
    </source>
</evidence>
<dbReference type="FunFam" id="2.130.10.10:FF:000715">
    <property type="entry name" value="F-box protein MET30"/>
    <property type="match status" value="1"/>
</dbReference>
<dbReference type="InterPro" id="IPR020472">
    <property type="entry name" value="WD40_PAC1"/>
</dbReference>
<feature type="repeat" description="WD" evidence="6">
    <location>
        <begin position="928"/>
        <end position="967"/>
    </location>
</feature>
<feature type="region of interest" description="Disordered" evidence="7">
    <location>
        <begin position="183"/>
        <end position="208"/>
    </location>
</feature>
<evidence type="ECO:0000256" key="1">
    <source>
        <dbReference type="ARBA" id="ARBA00004906"/>
    </source>
</evidence>
<gene>
    <name evidence="9" type="ORF">CLUP02_04687</name>
</gene>
<dbReference type="PROSITE" id="PS00678">
    <property type="entry name" value="WD_REPEATS_1"/>
    <property type="match status" value="2"/>
</dbReference>
<dbReference type="SMART" id="SM00256">
    <property type="entry name" value="FBOX"/>
    <property type="match status" value="1"/>
</dbReference>
<dbReference type="EMBL" id="CP019474">
    <property type="protein sequence ID" value="UQC79208.1"/>
    <property type="molecule type" value="Genomic_DNA"/>
</dbReference>
<dbReference type="KEGG" id="clup:CLUP02_04687"/>